<accession>A0A8D3WL47</accession>
<dbReference type="InterPro" id="IPR020084">
    <property type="entry name" value="NUDIX_hydrolase_CS"/>
</dbReference>
<dbReference type="PROSITE" id="PS51462">
    <property type="entry name" value="NUDIX"/>
    <property type="match status" value="1"/>
</dbReference>
<dbReference type="GO" id="GO:0006753">
    <property type="term" value="P:nucleoside phosphate metabolic process"/>
    <property type="evidence" value="ECO:0007669"/>
    <property type="project" value="TreeGrafter"/>
</dbReference>
<dbReference type="KEGG" id="sfa:Sfla_5812"/>
<dbReference type="AlphaFoldDB" id="A0A8D3WL47"/>
<dbReference type="InterPro" id="IPR020476">
    <property type="entry name" value="Nudix_hydrolase"/>
</dbReference>
<dbReference type="PANTHER" id="PTHR11839:SF18">
    <property type="entry name" value="NUDIX HYDROLASE DOMAIN-CONTAINING PROTEIN"/>
    <property type="match status" value="1"/>
</dbReference>
<evidence type="ECO:0000256" key="1">
    <source>
        <dbReference type="ARBA" id="ARBA00001946"/>
    </source>
</evidence>
<evidence type="ECO:0000256" key="4">
    <source>
        <dbReference type="RuleBase" id="RU003476"/>
    </source>
</evidence>
<protein>
    <submittedName>
        <fullName evidence="6">NUDIX hydrolase</fullName>
    </submittedName>
</protein>
<comment type="cofactor">
    <cofactor evidence="1">
        <name>Mg(2+)</name>
        <dbReference type="ChEBI" id="CHEBI:18420"/>
    </cofactor>
</comment>
<gene>
    <name evidence="6" type="ordered locus">Sfla_5812</name>
</gene>
<dbReference type="GO" id="GO:0019693">
    <property type="term" value="P:ribose phosphate metabolic process"/>
    <property type="evidence" value="ECO:0007669"/>
    <property type="project" value="TreeGrafter"/>
</dbReference>
<evidence type="ECO:0000256" key="3">
    <source>
        <dbReference type="ARBA" id="ARBA00022801"/>
    </source>
</evidence>
<dbReference type="Gene3D" id="3.90.79.10">
    <property type="entry name" value="Nucleoside Triphosphate Pyrophosphohydrolase"/>
    <property type="match status" value="1"/>
</dbReference>
<dbReference type="EMBL" id="CP002475">
    <property type="protein sequence ID" value="ADW07201.1"/>
    <property type="molecule type" value="Genomic_DNA"/>
</dbReference>
<dbReference type="GO" id="GO:0016462">
    <property type="term" value="F:pyrophosphatase activity"/>
    <property type="evidence" value="ECO:0007669"/>
    <property type="project" value="UniProtKB-ARBA"/>
</dbReference>
<keyword evidence="3 4" id="KW-0378">Hydrolase</keyword>
<sequence>MRFMTESREAMTWTLKSERPEAAGYLTVRCRTYLQPDGKESDWDILQGSPTVALVAFTEEGRDILVRQYRPGPGKVLAELPGGMIEPGEDVLRAAARELLEETGYRAGTAEVVLKTYLASYATHERYAVVARDCRKVAEPTPDAEEFVEPFTLARDAYVDHLLSGEYTDTDVGLAGLVAAGLLVRKA</sequence>
<dbReference type="InterPro" id="IPR000086">
    <property type="entry name" value="NUDIX_hydrolase_dom"/>
</dbReference>
<evidence type="ECO:0000313" key="6">
    <source>
        <dbReference type="EMBL" id="ADW07201.1"/>
    </source>
</evidence>
<evidence type="ECO:0000313" key="7">
    <source>
        <dbReference type="Proteomes" id="UP000002066"/>
    </source>
</evidence>
<comment type="similarity">
    <text evidence="2 4">Belongs to the Nudix hydrolase family.</text>
</comment>
<dbReference type="PANTHER" id="PTHR11839">
    <property type="entry name" value="UDP/ADP-SUGAR PYROPHOSPHATASE"/>
    <property type="match status" value="1"/>
</dbReference>
<dbReference type="SUPFAM" id="SSF55811">
    <property type="entry name" value="Nudix"/>
    <property type="match status" value="1"/>
</dbReference>
<evidence type="ECO:0000259" key="5">
    <source>
        <dbReference type="PROSITE" id="PS51462"/>
    </source>
</evidence>
<proteinExistence type="inferred from homology"/>
<dbReference type="InterPro" id="IPR015797">
    <property type="entry name" value="NUDIX_hydrolase-like_dom_sf"/>
</dbReference>
<feature type="domain" description="Nudix hydrolase" evidence="5">
    <location>
        <begin position="47"/>
        <end position="175"/>
    </location>
</feature>
<organism evidence="6 7">
    <name type="scientific">Streptomyces pratensis (strain ATCC 33331 / IAF-45CD)</name>
    <dbReference type="NCBI Taxonomy" id="591167"/>
    <lineage>
        <taxon>Bacteria</taxon>
        <taxon>Bacillati</taxon>
        <taxon>Actinomycetota</taxon>
        <taxon>Actinomycetes</taxon>
        <taxon>Kitasatosporales</taxon>
        <taxon>Streptomycetaceae</taxon>
        <taxon>Streptomyces</taxon>
    </lineage>
</organism>
<name>A0A8D3WL47_STRFA</name>
<dbReference type="Proteomes" id="UP000002066">
    <property type="component" value="Chromosome"/>
</dbReference>
<dbReference type="PRINTS" id="PR00502">
    <property type="entry name" value="NUDIXFAMILY"/>
</dbReference>
<dbReference type="Pfam" id="PF00293">
    <property type="entry name" value="NUDIX"/>
    <property type="match status" value="1"/>
</dbReference>
<reference evidence="6 7" key="1">
    <citation type="submission" date="2011-01" db="EMBL/GenBank/DDBJ databases">
        <title>Complete sequence of chromosome of Streptomyces flavogriseus ATCC 33331.</title>
        <authorList>
            <consortium name="US DOE Joint Genome Institute"/>
            <person name="Lucas S."/>
            <person name="Copeland A."/>
            <person name="Lapidus A."/>
            <person name="Cheng J.-F."/>
            <person name="Goodwin L."/>
            <person name="Pitluck S."/>
            <person name="Davenport K."/>
            <person name="Detter J.C."/>
            <person name="Han C."/>
            <person name="Tapia R."/>
            <person name="Land M."/>
            <person name="Hauser L."/>
            <person name="Kyrpides N."/>
            <person name="Ivanova N."/>
            <person name="Ovchinnikova G."/>
            <person name="Pagani I."/>
            <person name="Brumm P."/>
            <person name="Mead D."/>
            <person name="Woyke T."/>
        </authorList>
    </citation>
    <scope>NUCLEOTIDE SEQUENCE [LARGE SCALE GENOMIC DNA]</scope>
    <source>
        <strain evidence="7">ATCC 33331 / IAF-45CD</strain>
    </source>
</reference>
<dbReference type="CDD" id="cd03424">
    <property type="entry name" value="NUDIX_ADPRase_Nudt5_UGPPase_Nudt14"/>
    <property type="match status" value="1"/>
</dbReference>
<dbReference type="PROSITE" id="PS00893">
    <property type="entry name" value="NUDIX_BOX"/>
    <property type="match status" value="1"/>
</dbReference>
<evidence type="ECO:0000256" key="2">
    <source>
        <dbReference type="ARBA" id="ARBA00005582"/>
    </source>
</evidence>